<proteinExistence type="predicted"/>
<dbReference type="AlphaFoldDB" id="A0A4Z0PQM2"/>
<dbReference type="EMBL" id="SRLD01000003">
    <property type="protein sequence ID" value="TGE19649.1"/>
    <property type="molecule type" value="Genomic_DNA"/>
</dbReference>
<name>A0A4Z0PQM2_9BACT</name>
<reference evidence="1 2" key="1">
    <citation type="submission" date="2019-04" db="EMBL/GenBank/DDBJ databases">
        <authorList>
            <person name="Feng G."/>
            <person name="Zhang J."/>
            <person name="Zhu H."/>
        </authorList>
    </citation>
    <scope>NUCLEOTIDE SEQUENCE [LARGE SCALE GENOMIC DNA]</scope>
    <source>
        <strain evidence="1 2">JCM 17223</strain>
    </source>
</reference>
<dbReference type="Proteomes" id="UP000297739">
    <property type="component" value="Unassembled WGS sequence"/>
</dbReference>
<comment type="caution">
    <text evidence="1">The sequence shown here is derived from an EMBL/GenBank/DDBJ whole genome shotgun (WGS) entry which is preliminary data.</text>
</comment>
<protein>
    <submittedName>
        <fullName evidence="1">Uncharacterized protein</fullName>
    </submittedName>
</protein>
<keyword evidence="2" id="KW-1185">Reference proteome</keyword>
<accession>A0A4Z0PQM2</accession>
<evidence type="ECO:0000313" key="2">
    <source>
        <dbReference type="Proteomes" id="UP000297739"/>
    </source>
</evidence>
<evidence type="ECO:0000313" key="1">
    <source>
        <dbReference type="EMBL" id="TGE19649.1"/>
    </source>
</evidence>
<organism evidence="1 2">
    <name type="scientific">Hymenobacter elongatus</name>
    <dbReference type="NCBI Taxonomy" id="877208"/>
    <lineage>
        <taxon>Bacteria</taxon>
        <taxon>Pseudomonadati</taxon>
        <taxon>Bacteroidota</taxon>
        <taxon>Cytophagia</taxon>
        <taxon>Cytophagales</taxon>
        <taxon>Hymenobacteraceae</taxon>
        <taxon>Hymenobacter</taxon>
    </lineage>
</organism>
<sequence>MGIGFLFLVFHEGERVVGEFPVPHHPGLTFTVYQDQEFDSSTGVYYDLRQGNRVLSEKHILTGTLDYEDAQDYTAHAADSLVYLSYVKPHQVVAIYDLHTKYGFPRSSPSDTMDLFRRGAALLNRLKRHNPRIIGARRLSD</sequence>
<gene>
    <name evidence="1" type="ORF">E5J99_02505</name>
</gene>